<reference evidence="3" key="1">
    <citation type="submission" date="2018-05" db="EMBL/GenBank/DDBJ databases">
        <authorList>
            <person name="Lanie J.A."/>
            <person name="Ng W.-L."/>
            <person name="Kazmierczak K.M."/>
            <person name="Andrzejewski T.M."/>
            <person name="Davidsen T.M."/>
            <person name="Wayne K.J."/>
            <person name="Tettelin H."/>
            <person name="Glass J.I."/>
            <person name="Rusch D."/>
            <person name="Podicherti R."/>
            <person name="Tsui H.-C.T."/>
            <person name="Winkler M.E."/>
        </authorList>
    </citation>
    <scope>NUCLEOTIDE SEQUENCE</scope>
</reference>
<dbReference type="PANTHER" id="PTHR13847:SF289">
    <property type="entry name" value="GLYCINE OXIDASE"/>
    <property type="match status" value="1"/>
</dbReference>
<dbReference type="Pfam" id="PF01266">
    <property type="entry name" value="DAO"/>
    <property type="match status" value="1"/>
</dbReference>
<evidence type="ECO:0000256" key="1">
    <source>
        <dbReference type="ARBA" id="ARBA00023002"/>
    </source>
</evidence>
<proteinExistence type="predicted"/>
<dbReference type="Gene3D" id="3.30.9.10">
    <property type="entry name" value="D-Amino Acid Oxidase, subunit A, domain 2"/>
    <property type="match status" value="1"/>
</dbReference>
<dbReference type="AlphaFoldDB" id="A0A382AJI0"/>
<evidence type="ECO:0000313" key="3">
    <source>
        <dbReference type="EMBL" id="SVB01666.1"/>
    </source>
</evidence>
<dbReference type="Gene3D" id="3.50.50.60">
    <property type="entry name" value="FAD/NAD(P)-binding domain"/>
    <property type="match status" value="2"/>
</dbReference>
<dbReference type="GO" id="GO:0005737">
    <property type="term" value="C:cytoplasm"/>
    <property type="evidence" value="ECO:0007669"/>
    <property type="project" value="TreeGrafter"/>
</dbReference>
<dbReference type="PANTHER" id="PTHR13847">
    <property type="entry name" value="SARCOSINE DEHYDROGENASE-RELATED"/>
    <property type="match status" value="1"/>
</dbReference>
<feature type="domain" description="FAD dependent oxidoreductase" evidence="2">
    <location>
        <begin position="4"/>
        <end position="388"/>
    </location>
</feature>
<sequence>VKNIAIAGAGIVGISCAYFLQKSGFKVTLIDNKEPGTMTSYGHACTFADYASIPVNSPTLFKDIPFMLLKSDGPLAVDFFHVIKNPSWSINFLKNCRQSRVEYISSSLAGLLQHANISYDEIFEEVDVKKYIKNEEALYLYESKKAFEEVKVSTLQRMKNGIDVRELNKEEIKELEPNLAPVYYKGQVFIGSRHTTNPLAISKKIFASFINNGGKFLQKKITNVIHTEKNVTLSFDTESQNFDQFVVSTGAWSNIIANYIGDNFPLDTERGYHVLFDNSEELINRPIGWSQSGFYLIQIEEGIRAAGTVEIAGLHKKPNEKRIRMIEKQARKILPQLGKVKKEWMGFRPTLPDSLPVIGPSQKNKRIFYAFGHQHIGWTLGAVTGKIIDSLVKEVQPNIDIKAFSPNRF</sequence>
<name>A0A382AJI0_9ZZZZ</name>
<accession>A0A382AJI0</accession>
<dbReference type="SUPFAM" id="SSF51905">
    <property type="entry name" value="FAD/NAD(P)-binding domain"/>
    <property type="match status" value="1"/>
</dbReference>
<dbReference type="InterPro" id="IPR006076">
    <property type="entry name" value="FAD-dep_OxRdtase"/>
</dbReference>
<dbReference type="EMBL" id="UINC01025668">
    <property type="protein sequence ID" value="SVB01666.1"/>
    <property type="molecule type" value="Genomic_DNA"/>
</dbReference>
<evidence type="ECO:0000259" key="2">
    <source>
        <dbReference type="Pfam" id="PF01266"/>
    </source>
</evidence>
<dbReference type="GO" id="GO:0016491">
    <property type="term" value="F:oxidoreductase activity"/>
    <property type="evidence" value="ECO:0007669"/>
    <property type="project" value="UniProtKB-KW"/>
</dbReference>
<dbReference type="InterPro" id="IPR036188">
    <property type="entry name" value="FAD/NAD-bd_sf"/>
</dbReference>
<gene>
    <name evidence="3" type="ORF">METZ01_LOCUS154520</name>
</gene>
<keyword evidence="1" id="KW-0560">Oxidoreductase</keyword>
<organism evidence="3">
    <name type="scientific">marine metagenome</name>
    <dbReference type="NCBI Taxonomy" id="408172"/>
    <lineage>
        <taxon>unclassified sequences</taxon>
        <taxon>metagenomes</taxon>
        <taxon>ecological metagenomes</taxon>
    </lineage>
</organism>
<feature type="non-terminal residue" evidence="3">
    <location>
        <position position="1"/>
    </location>
</feature>
<protein>
    <recommendedName>
        <fullName evidence="2">FAD dependent oxidoreductase domain-containing protein</fullName>
    </recommendedName>
</protein>
<dbReference type="SUPFAM" id="SSF54373">
    <property type="entry name" value="FAD-linked reductases, C-terminal domain"/>
    <property type="match status" value="1"/>
</dbReference>